<dbReference type="GO" id="GO:0000981">
    <property type="term" value="F:DNA-binding transcription factor activity, RNA polymerase II-specific"/>
    <property type="evidence" value="ECO:0007669"/>
    <property type="project" value="TreeGrafter"/>
</dbReference>
<evidence type="ECO:0000313" key="11">
    <source>
        <dbReference type="EMBL" id="SSX25178.1"/>
    </source>
</evidence>
<dbReference type="PROSITE" id="PS00346">
    <property type="entry name" value="ETS_DOMAIN_2"/>
    <property type="match status" value="1"/>
</dbReference>
<dbReference type="InterPro" id="IPR003118">
    <property type="entry name" value="Pointed_dom"/>
</dbReference>
<keyword evidence="4 6" id="KW-0238">DNA-binding</keyword>
<dbReference type="PROSITE" id="PS50061">
    <property type="entry name" value="ETS_DOMAIN_3"/>
    <property type="match status" value="1"/>
</dbReference>
<dbReference type="AlphaFoldDB" id="A0A336KN73"/>
<dbReference type="GO" id="GO:0043565">
    <property type="term" value="F:sequence-specific DNA binding"/>
    <property type="evidence" value="ECO:0007669"/>
    <property type="project" value="InterPro"/>
</dbReference>
<dbReference type="InterPro" id="IPR046328">
    <property type="entry name" value="ETS_fam"/>
</dbReference>
<dbReference type="VEuPathDB" id="VectorBase:CSON012063"/>
<dbReference type="InterPro" id="IPR036388">
    <property type="entry name" value="WH-like_DNA-bd_sf"/>
</dbReference>
<protein>
    <submittedName>
        <fullName evidence="10">CSON012063 protein</fullName>
    </submittedName>
</protein>
<dbReference type="PANTHER" id="PTHR11849:SF195">
    <property type="entry name" value="GA-BINDING PROTEIN ALPHA CHAIN"/>
    <property type="match status" value="1"/>
</dbReference>
<evidence type="ECO:0000256" key="6">
    <source>
        <dbReference type="RuleBase" id="RU004019"/>
    </source>
</evidence>
<dbReference type="InterPro" id="IPR000418">
    <property type="entry name" value="Ets_dom"/>
</dbReference>
<dbReference type="OMA" id="LVNERKW"/>
<dbReference type="GO" id="GO:0005634">
    <property type="term" value="C:nucleus"/>
    <property type="evidence" value="ECO:0007669"/>
    <property type="project" value="UniProtKB-SubCell"/>
</dbReference>
<dbReference type="SMART" id="SM00413">
    <property type="entry name" value="ETS"/>
    <property type="match status" value="1"/>
</dbReference>
<keyword evidence="3" id="KW-0597">Phosphoprotein</keyword>
<feature type="domain" description="ETS" evidence="8">
    <location>
        <begin position="304"/>
        <end position="384"/>
    </location>
</feature>
<feature type="region of interest" description="Disordered" evidence="7">
    <location>
        <begin position="125"/>
        <end position="154"/>
    </location>
</feature>
<dbReference type="Gene3D" id="3.10.20.90">
    <property type="entry name" value="Phosphatidylinositol 3-kinase Catalytic Subunit, Chain A, domain 1"/>
    <property type="match status" value="1"/>
</dbReference>
<dbReference type="EMBL" id="UFQT01000550">
    <property type="protein sequence ID" value="SSX25178.1"/>
    <property type="molecule type" value="Genomic_DNA"/>
</dbReference>
<name>A0A336KN73_CULSO</name>
<dbReference type="FunFam" id="1.10.150.50:FF:000039">
    <property type="entry name" value="GA-binding protein alpha chain, putative"/>
    <property type="match status" value="1"/>
</dbReference>
<dbReference type="Gene3D" id="1.10.150.50">
    <property type="entry name" value="Transcription Factor, Ets-1"/>
    <property type="match status" value="1"/>
</dbReference>
<dbReference type="InterPro" id="IPR013761">
    <property type="entry name" value="SAM/pointed_sf"/>
</dbReference>
<dbReference type="PROSITE" id="PS00345">
    <property type="entry name" value="ETS_DOMAIN_1"/>
    <property type="match status" value="1"/>
</dbReference>
<evidence type="ECO:0000256" key="4">
    <source>
        <dbReference type="ARBA" id="ARBA00023125"/>
    </source>
</evidence>
<feature type="domain" description="PNT" evidence="9">
    <location>
        <begin position="168"/>
        <end position="253"/>
    </location>
</feature>
<dbReference type="InterPro" id="IPR024668">
    <property type="entry name" value="GABP_asu_N"/>
</dbReference>
<dbReference type="SMART" id="SM00251">
    <property type="entry name" value="SAM_PNT"/>
    <property type="match status" value="1"/>
</dbReference>
<evidence type="ECO:0000256" key="1">
    <source>
        <dbReference type="ARBA" id="ARBA00004123"/>
    </source>
</evidence>
<dbReference type="SUPFAM" id="SSF47769">
    <property type="entry name" value="SAM/Pointed domain"/>
    <property type="match status" value="1"/>
</dbReference>
<evidence type="ECO:0000256" key="3">
    <source>
        <dbReference type="ARBA" id="ARBA00022553"/>
    </source>
</evidence>
<proteinExistence type="inferred from homology"/>
<feature type="compositionally biased region" description="Polar residues" evidence="7">
    <location>
        <begin position="139"/>
        <end position="153"/>
    </location>
</feature>
<reference evidence="11" key="2">
    <citation type="submission" date="2018-07" db="EMBL/GenBank/DDBJ databases">
        <authorList>
            <person name="Quirk P.G."/>
            <person name="Krulwich T.A."/>
        </authorList>
    </citation>
    <scope>NUCLEOTIDE SEQUENCE</scope>
</reference>
<comment type="subcellular location">
    <subcellularLocation>
        <location evidence="1 6">Nucleus</location>
    </subcellularLocation>
</comment>
<dbReference type="Pfam" id="PF11620">
    <property type="entry name" value="GABP-alpha"/>
    <property type="match status" value="1"/>
</dbReference>
<dbReference type="PRINTS" id="PR00454">
    <property type="entry name" value="ETSDOMAIN"/>
</dbReference>
<gene>
    <name evidence="10" type="primary">CSON012063</name>
</gene>
<dbReference type="Pfam" id="PF00178">
    <property type="entry name" value="Ets"/>
    <property type="match status" value="1"/>
</dbReference>
<comment type="similarity">
    <text evidence="2 6">Belongs to the ETS family.</text>
</comment>
<evidence type="ECO:0000256" key="7">
    <source>
        <dbReference type="SAM" id="MobiDB-lite"/>
    </source>
</evidence>
<dbReference type="PANTHER" id="PTHR11849">
    <property type="entry name" value="ETS"/>
    <property type="match status" value="1"/>
</dbReference>
<keyword evidence="5 6" id="KW-0539">Nucleus</keyword>
<evidence type="ECO:0000256" key="2">
    <source>
        <dbReference type="ARBA" id="ARBA00005562"/>
    </source>
</evidence>
<dbReference type="FunFam" id="1.10.10.10:FF:000200">
    <property type="entry name" value="GA-binding protein alpha chain, putative"/>
    <property type="match status" value="1"/>
</dbReference>
<dbReference type="GO" id="GO:0030154">
    <property type="term" value="P:cell differentiation"/>
    <property type="evidence" value="ECO:0007669"/>
    <property type="project" value="TreeGrafter"/>
</dbReference>
<reference evidence="10" key="1">
    <citation type="submission" date="2018-04" db="EMBL/GenBank/DDBJ databases">
        <authorList>
            <person name="Go L.Y."/>
            <person name="Mitchell J.A."/>
        </authorList>
    </citation>
    <scope>NUCLEOTIDE SEQUENCE</scope>
    <source>
        <tissue evidence="10">Whole organism</tissue>
    </source>
</reference>
<dbReference type="SUPFAM" id="SSF46785">
    <property type="entry name" value="Winged helix' DNA-binding domain"/>
    <property type="match status" value="1"/>
</dbReference>
<dbReference type="Pfam" id="PF02198">
    <property type="entry name" value="SAM_PNT"/>
    <property type="match status" value="1"/>
</dbReference>
<dbReference type="EMBL" id="UFQS01000550">
    <property type="protein sequence ID" value="SSX04815.1"/>
    <property type="molecule type" value="Genomic_DNA"/>
</dbReference>
<sequence length="412" mass="46970">MEPQDISVDNPGLFDGTIISNQLSSTQSVNESDDENSDDVLKIHMDLIKPLSHLKTLVENQVGAKLTGFKFWLQDSQELSPDKNLVDQCVQGAGIVQINVQVIQNEKKINIVDVLKPSDDVLASYETENSSSGEHKPSNGKNKQQVSQVNQETLQKKNENNKRCVKWIVDLEFKKEMQRLNFPDDPLLWNTGHVQHWLQWAIKQFNLQDIKPEDWNITGDSLCNIGLETFKKKVPNDPGDRFWTSIELLRKCKFVAICQTKSDPVTTENESGGQSALKKPRIMKMGPSASLSSDKSIGDKAGQIQLWQFLLELLTDKHHKDIIEWQGTEGEFKLTNPETVAQLWGERKNKPAMNYEKLSRALRYYYDGDLIAKVQGKRFVYKFVVNLKDLIGYNAEELSNLVSEPDYWEGET</sequence>
<dbReference type="Gene3D" id="1.10.10.10">
    <property type="entry name" value="Winged helix-like DNA-binding domain superfamily/Winged helix DNA-binding domain"/>
    <property type="match status" value="1"/>
</dbReference>
<evidence type="ECO:0000259" key="9">
    <source>
        <dbReference type="PROSITE" id="PS51433"/>
    </source>
</evidence>
<evidence type="ECO:0000313" key="10">
    <source>
        <dbReference type="EMBL" id="SSX04815.1"/>
    </source>
</evidence>
<dbReference type="InterPro" id="IPR036390">
    <property type="entry name" value="WH_DNA-bd_sf"/>
</dbReference>
<evidence type="ECO:0000259" key="8">
    <source>
        <dbReference type="PROSITE" id="PS50061"/>
    </source>
</evidence>
<accession>A0A336KN73</accession>
<evidence type="ECO:0000256" key="5">
    <source>
        <dbReference type="ARBA" id="ARBA00023242"/>
    </source>
</evidence>
<organism evidence="10">
    <name type="scientific">Culicoides sonorensis</name>
    <name type="common">Biting midge</name>
    <dbReference type="NCBI Taxonomy" id="179676"/>
    <lineage>
        <taxon>Eukaryota</taxon>
        <taxon>Metazoa</taxon>
        <taxon>Ecdysozoa</taxon>
        <taxon>Arthropoda</taxon>
        <taxon>Hexapoda</taxon>
        <taxon>Insecta</taxon>
        <taxon>Pterygota</taxon>
        <taxon>Neoptera</taxon>
        <taxon>Endopterygota</taxon>
        <taxon>Diptera</taxon>
        <taxon>Nematocera</taxon>
        <taxon>Chironomoidea</taxon>
        <taxon>Ceratopogonidae</taxon>
        <taxon>Ceratopogoninae</taxon>
        <taxon>Culicoides</taxon>
        <taxon>Monoculicoides</taxon>
    </lineage>
</organism>
<dbReference type="PROSITE" id="PS51433">
    <property type="entry name" value="PNT"/>
    <property type="match status" value="1"/>
</dbReference>